<evidence type="ECO:0000256" key="6">
    <source>
        <dbReference type="RuleBase" id="RU000487"/>
    </source>
</evidence>
<dbReference type="Pfam" id="PF00022">
    <property type="entry name" value="Actin"/>
    <property type="match status" value="1"/>
</dbReference>
<dbReference type="PhylomeDB" id="B4GU50"/>
<evidence type="ECO:0000256" key="5">
    <source>
        <dbReference type="ARBA" id="ARBA00023212"/>
    </source>
</evidence>
<dbReference type="Proteomes" id="UP000008744">
    <property type="component" value="Unassembled WGS sequence"/>
</dbReference>
<comment type="similarity">
    <text evidence="6">Belongs to the actin family.</text>
</comment>
<keyword evidence="2" id="KW-0963">Cytoplasm</keyword>
<comment type="subcellular location">
    <subcellularLocation>
        <location evidence="1">Cytoplasm</location>
        <location evidence="1">Cytoskeleton</location>
    </subcellularLocation>
</comment>
<proteinExistence type="inferred from homology"/>
<dbReference type="InterPro" id="IPR004001">
    <property type="entry name" value="Actin_CS"/>
</dbReference>
<dbReference type="HOGENOM" id="CLU_027965_0_2_1"/>
<dbReference type="GO" id="GO:0005856">
    <property type="term" value="C:cytoskeleton"/>
    <property type="evidence" value="ECO:0007669"/>
    <property type="project" value="UniProtKB-SubCell"/>
</dbReference>
<gene>
    <name evidence="7" type="primary">Dper\GL25383</name>
    <name evidence="7" type="ORF">Dper_GL25383</name>
</gene>
<dbReference type="KEGG" id="dpe:6597037"/>
<dbReference type="InterPro" id="IPR004000">
    <property type="entry name" value="Actin"/>
</dbReference>
<dbReference type="FunFam" id="3.90.640.10:FF:000007">
    <property type="entry name" value="Actin like 7B"/>
    <property type="match status" value="1"/>
</dbReference>
<dbReference type="Gene3D" id="3.90.640.10">
    <property type="entry name" value="Actin, Chain A, domain 4"/>
    <property type="match status" value="1"/>
</dbReference>
<dbReference type="AlphaFoldDB" id="B4GU50"/>
<dbReference type="SMART" id="SM00268">
    <property type="entry name" value="ACTIN"/>
    <property type="match status" value="1"/>
</dbReference>
<dbReference type="FunFam" id="3.30.420.40:FF:000148">
    <property type="entry name" value="Actin, alpha skeletal muscle"/>
    <property type="match status" value="1"/>
</dbReference>
<accession>B4GU50</accession>
<evidence type="ECO:0000313" key="7">
    <source>
        <dbReference type="EMBL" id="EDW26133.1"/>
    </source>
</evidence>
<dbReference type="InterPro" id="IPR043129">
    <property type="entry name" value="ATPase_NBD"/>
</dbReference>
<dbReference type="PROSITE" id="PS00432">
    <property type="entry name" value="ACTINS_2"/>
    <property type="match status" value="1"/>
</dbReference>
<sequence>MSDDCISTVVLDCGSGVCKAGFSGDQTPRVVFPTVVGTPRQGLKMNMGLQDSYVGQLAYTKRAVLKLSYPVQHGLVTDWEGVEKVWNHALHEMRISAADYPILLTEAPRTTMAHREKATQIMFETLEVPAMYVASQQVLALYASGRSTGIVLDVGDGYSHAVPIYEGYALPHAIQVLDWAGRDITEYLMKLLTERGYCYSCTCPADREMVRDVKEKLCFVARDIKKELEVFKTQPEKPYTLPDGHVISIGAQRMQCPEALFDPTLMGKAPVGLHQLLYQSINKCDEDIRREMFENIMLSGGTTTLPYFAERLERELSELAGSNTTVKILAPADRQFASWMGGSILSSLPSFKMMWISKEEYEEVGPSIVHRKCF</sequence>
<protein>
    <submittedName>
        <fullName evidence="7">GL25383</fullName>
    </submittedName>
</protein>
<dbReference type="OrthoDB" id="6043244at2759"/>
<keyword evidence="3" id="KW-0547">Nucleotide-binding</keyword>
<dbReference type="EMBL" id="CH479191">
    <property type="protein sequence ID" value="EDW26133.1"/>
    <property type="molecule type" value="Genomic_DNA"/>
</dbReference>
<keyword evidence="8" id="KW-1185">Reference proteome</keyword>
<dbReference type="SMR" id="B4GU50"/>
<dbReference type="eggNOG" id="KOG0676">
    <property type="taxonomic scope" value="Eukaryota"/>
</dbReference>
<name>B4GU50_DROPE</name>
<keyword evidence="5" id="KW-0206">Cytoskeleton</keyword>
<dbReference type="PANTHER" id="PTHR11937">
    <property type="entry name" value="ACTIN"/>
    <property type="match status" value="1"/>
</dbReference>
<reference evidence="7 8" key="1">
    <citation type="journal article" date="2007" name="Nature">
        <title>Evolution of genes and genomes on the Drosophila phylogeny.</title>
        <authorList>
            <consortium name="Drosophila 12 Genomes Consortium"/>
            <person name="Clark A.G."/>
            <person name="Eisen M.B."/>
            <person name="Smith D.R."/>
            <person name="Bergman C.M."/>
            <person name="Oliver B."/>
            <person name="Markow T.A."/>
            <person name="Kaufman T.C."/>
            <person name="Kellis M."/>
            <person name="Gelbart W."/>
            <person name="Iyer V.N."/>
            <person name="Pollard D.A."/>
            <person name="Sackton T.B."/>
            <person name="Larracuente A.M."/>
            <person name="Singh N.D."/>
            <person name="Abad J.P."/>
            <person name="Abt D.N."/>
            <person name="Adryan B."/>
            <person name="Aguade M."/>
            <person name="Akashi H."/>
            <person name="Anderson W.W."/>
            <person name="Aquadro C.F."/>
            <person name="Ardell D.H."/>
            <person name="Arguello R."/>
            <person name="Artieri C.G."/>
            <person name="Barbash D.A."/>
            <person name="Barker D."/>
            <person name="Barsanti P."/>
            <person name="Batterham P."/>
            <person name="Batzoglou S."/>
            <person name="Begun D."/>
            <person name="Bhutkar A."/>
            <person name="Blanco E."/>
            <person name="Bosak S.A."/>
            <person name="Bradley R.K."/>
            <person name="Brand A.D."/>
            <person name="Brent M.R."/>
            <person name="Brooks A.N."/>
            <person name="Brown R.H."/>
            <person name="Butlin R.K."/>
            <person name="Caggese C."/>
            <person name="Calvi B.R."/>
            <person name="Bernardo de Carvalho A."/>
            <person name="Caspi A."/>
            <person name="Castrezana S."/>
            <person name="Celniker S.E."/>
            <person name="Chang J.L."/>
            <person name="Chapple C."/>
            <person name="Chatterji S."/>
            <person name="Chinwalla A."/>
            <person name="Civetta A."/>
            <person name="Clifton S.W."/>
            <person name="Comeron J.M."/>
            <person name="Costello J.C."/>
            <person name="Coyne J.A."/>
            <person name="Daub J."/>
            <person name="David R.G."/>
            <person name="Delcher A.L."/>
            <person name="Delehaunty K."/>
            <person name="Do C.B."/>
            <person name="Ebling H."/>
            <person name="Edwards K."/>
            <person name="Eickbush T."/>
            <person name="Evans J.D."/>
            <person name="Filipski A."/>
            <person name="Findeiss S."/>
            <person name="Freyhult E."/>
            <person name="Fulton L."/>
            <person name="Fulton R."/>
            <person name="Garcia A.C."/>
            <person name="Gardiner A."/>
            <person name="Garfield D.A."/>
            <person name="Garvin B.E."/>
            <person name="Gibson G."/>
            <person name="Gilbert D."/>
            <person name="Gnerre S."/>
            <person name="Godfrey J."/>
            <person name="Good R."/>
            <person name="Gotea V."/>
            <person name="Gravely B."/>
            <person name="Greenberg A.J."/>
            <person name="Griffiths-Jones S."/>
            <person name="Gross S."/>
            <person name="Guigo R."/>
            <person name="Gustafson E.A."/>
            <person name="Haerty W."/>
            <person name="Hahn M.W."/>
            <person name="Halligan D.L."/>
            <person name="Halpern A.L."/>
            <person name="Halter G.M."/>
            <person name="Han M.V."/>
            <person name="Heger A."/>
            <person name="Hillier L."/>
            <person name="Hinrichs A.S."/>
            <person name="Holmes I."/>
            <person name="Hoskins R.A."/>
            <person name="Hubisz M.J."/>
            <person name="Hultmark D."/>
            <person name="Huntley M.A."/>
            <person name="Jaffe D.B."/>
            <person name="Jagadeeshan S."/>
            <person name="Jeck W.R."/>
            <person name="Johnson J."/>
            <person name="Jones C.D."/>
            <person name="Jordan W.C."/>
            <person name="Karpen G.H."/>
            <person name="Kataoka E."/>
            <person name="Keightley P.D."/>
            <person name="Kheradpour P."/>
            <person name="Kirkness E.F."/>
            <person name="Koerich L.B."/>
            <person name="Kristiansen K."/>
            <person name="Kudrna D."/>
            <person name="Kulathinal R.J."/>
            <person name="Kumar S."/>
            <person name="Kwok R."/>
            <person name="Lander E."/>
            <person name="Langley C.H."/>
            <person name="Lapoint R."/>
            <person name="Lazzaro B.P."/>
            <person name="Lee S.J."/>
            <person name="Levesque L."/>
            <person name="Li R."/>
            <person name="Lin C.F."/>
            <person name="Lin M.F."/>
            <person name="Lindblad-Toh K."/>
            <person name="Llopart A."/>
            <person name="Long M."/>
            <person name="Low L."/>
            <person name="Lozovsky E."/>
            <person name="Lu J."/>
            <person name="Luo M."/>
            <person name="Machado C.A."/>
            <person name="Makalowski W."/>
            <person name="Marzo M."/>
            <person name="Matsuda M."/>
            <person name="Matzkin L."/>
            <person name="McAllister B."/>
            <person name="McBride C.S."/>
            <person name="McKernan B."/>
            <person name="McKernan K."/>
            <person name="Mendez-Lago M."/>
            <person name="Minx P."/>
            <person name="Mollenhauer M.U."/>
            <person name="Montooth K."/>
            <person name="Mount S.M."/>
            <person name="Mu X."/>
            <person name="Myers E."/>
            <person name="Negre B."/>
            <person name="Newfeld S."/>
            <person name="Nielsen R."/>
            <person name="Noor M.A."/>
            <person name="O'Grady P."/>
            <person name="Pachter L."/>
            <person name="Papaceit M."/>
            <person name="Parisi M.J."/>
            <person name="Parisi M."/>
            <person name="Parts L."/>
            <person name="Pedersen J.S."/>
            <person name="Pesole G."/>
            <person name="Phillippy A.M."/>
            <person name="Ponting C.P."/>
            <person name="Pop M."/>
            <person name="Porcelli D."/>
            <person name="Powell J.R."/>
            <person name="Prohaska S."/>
            <person name="Pruitt K."/>
            <person name="Puig M."/>
            <person name="Quesneville H."/>
            <person name="Ram K.R."/>
            <person name="Rand D."/>
            <person name="Rasmussen M.D."/>
            <person name="Reed L.K."/>
            <person name="Reenan R."/>
            <person name="Reily A."/>
            <person name="Remington K.A."/>
            <person name="Rieger T.T."/>
            <person name="Ritchie M.G."/>
            <person name="Robin C."/>
            <person name="Rogers Y.H."/>
            <person name="Rohde C."/>
            <person name="Rozas J."/>
            <person name="Rubenfield M.J."/>
            <person name="Ruiz A."/>
            <person name="Russo S."/>
            <person name="Salzberg S.L."/>
            <person name="Sanchez-Gracia A."/>
            <person name="Saranga D.J."/>
            <person name="Sato H."/>
            <person name="Schaeffer S.W."/>
            <person name="Schatz M.C."/>
            <person name="Schlenke T."/>
            <person name="Schwartz R."/>
            <person name="Segarra C."/>
            <person name="Singh R.S."/>
            <person name="Sirot L."/>
            <person name="Sirota M."/>
            <person name="Sisneros N.B."/>
            <person name="Smith C.D."/>
            <person name="Smith T.F."/>
            <person name="Spieth J."/>
            <person name="Stage D.E."/>
            <person name="Stark A."/>
            <person name="Stephan W."/>
            <person name="Strausberg R.L."/>
            <person name="Strempel S."/>
            <person name="Sturgill D."/>
            <person name="Sutton G."/>
            <person name="Sutton G.G."/>
            <person name="Tao W."/>
            <person name="Teichmann S."/>
            <person name="Tobari Y.N."/>
            <person name="Tomimura Y."/>
            <person name="Tsolas J.M."/>
            <person name="Valente V.L."/>
            <person name="Venter E."/>
            <person name="Venter J.C."/>
            <person name="Vicario S."/>
            <person name="Vieira F.G."/>
            <person name="Vilella A.J."/>
            <person name="Villasante A."/>
            <person name="Walenz B."/>
            <person name="Wang J."/>
            <person name="Wasserman M."/>
            <person name="Watts T."/>
            <person name="Wilson D."/>
            <person name="Wilson R.K."/>
            <person name="Wing R.A."/>
            <person name="Wolfner M.F."/>
            <person name="Wong A."/>
            <person name="Wong G.K."/>
            <person name="Wu C.I."/>
            <person name="Wu G."/>
            <person name="Yamamoto D."/>
            <person name="Yang H.P."/>
            <person name="Yang S.P."/>
            <person name="Yorke J.A."/>
            <person name="Yoshida K."/>
            <person name="Zdobnov E."/>
            <person name="Zhang P."/>
            <person name="Zhang Y."/>
            <person name="Zimin A.V."/>
            <person name="Baldwin J."/>
            <person name="Abdouelleil A."/>
            <person name="Abdulkadir J."/>
            <person name="Abebe A."/>
            <person name="Abera B."/>
            <person name="Abreu J."/>
            <person name="Acer S.C."/>
            <person name="Aftuck L."/>
            <person name="Alexander A."/>
            <person name="An P."/>
            <person name="Anderson E."/>
            <person name="Anderson S."/>
            <person name="Arachi H."/>
            <person name="Azer M."/>
            <person name="Bachantsang P."/>
            <person name="Barry A."/>
            <person name="Bayul T."/>
            <person name="Berlin A."/>
            <person name="Bessette D."/>
            <person name="Bloom T."/>
            <person name="Blye J."/>
            <person name="Boguslavskiy L."/>
            <person name="Bonnet C."/>
            <person name="Boukhgalter B."/>
            <person name="Bourzgui I."/>
            <person name="Brown A."/>
            <person name="Cahill P."/>
            <person name="Channer S."/>
            <person name="Cheshatsang Y."/>
            <person name="Chuda L."/>
            <person name="Citroen M."/>
            <person name="Collymore A."/>
            <person name="Cooke P."/>
            <person name="Costello M."/>
            <person name="D'Aco K."/>
            <person name="Daza R."/>
            <person name="De Haan G."/>
            <person name="DeGray S."/>
            <person name="DeMaso C."/>
            <person name="Dhargay N."/>
            <person name="Dooley K."/>
            <person name="Dooley E."/>
            <person name="Doricent M."/>
            <person name="Dorje P."/>
            <person name="Dorjee K."/>
            <person name="Dupes A."/>
            <person name="Elong R."/>
            <person name="Falk J."/>
            <person name="Farina A."/>
            <person name="Faro S."/>
            <person name="Ferguson D."/>
            <person name="Fisher S."/>
            <person name="Foley C.D."/>
            <person name="Franke A."/>
            <person name="Friedrich D."/>
            <person name="Gadbois L."/>
            <person name="Gearin G."/>
            <person name="Gearin C.R."/>
            <person name="Giannoukos G."/>
            <person name="Goode T."/>
            <person name="Graham J."/>
            <person name="Grandbois E."/>
            <person name="Grewal S."/>
            <person name="Gyaltsen K."/>
            <person name="Hafez N."/>
            <person name="Hagos B."/>
            <person name="Hall J."/>
            <person name="Henson C."/>
            <person name="Hollinger A."/>
            <person name="Honan T."/>
            <person name="Huard M.D."/>
            <person name="Hughes L."/>
            <person name="Hurhula B."/>
            <person name="Husby M.E."/>
            <person name="Kamat A."/>
            <person name="Kanga B."/>
            <person name="Kashin S."/>
            <person name="Khazanovich D."/>
            <person name="Kisner P."/>
            <person name="Lance K."/>
            <person name="Lara M."/>
            <person name="Lee W."/>
            <person name="Lennon N."/>
            <person name="Letendre F."/>
            <person name="LeVine R."/>
            <person name="Lipovsky A."/>
            <person name="Liu X."/>
            <person name="Liu J."/>
            <person name="Liu S."/>
            <person name="Lokyitsang T."/>
            <person name="Lokyitsang Y."/>
            <person name="Lubonja R."/>
            <person name="Lui A."/>
            <person name="MacDonald P."/>
            <person name="Magnisalis V."/>
            <person name="Maru K."/>
            <person name="Matthews C."/>
            <person name="McCusker W."/>
            <person name="McDonough S."/>
            <person name="Mehta T."/>
            <person name="Meldrim J."/>
            <person name="Meneus L."/>
            <person name="Mihai O."/>
            <person name="Mihalev A."/>
            <person name="Mihova T."/>
            <person name="Mittelman R."/>
            <person name="Mlenga V."/>
            <person name="Montmayeur A."/>
            <person name="Mulrain L."/>
            <person name="Navidi A."/>
            <person name="Naylor J."/>
            <person name="Negash T."/>
            <person name="Nguyen T."/>
            <person name="Nguyen N."/>
            <person name="Nicol R."/>
            <person name="Norbu C."/>
            <person name="Norbu N."/>
            <person name="Novod N."/>
            <person name="O'Neill B."/>
            <person name="Osman S."/>
            <person name="Markiewicz E."/>
            <person name="Oyono O.L."/>
            <person name="Patti C."/>
            <person name="Phunkhang P."/>
            <person name="Pierre F."/>
            <person name="Priest M."/>
            <person name="Raghuraman S."/>
            <person name="Rege F."/>
            <person name="Reyes R."/>
            <person name="Rise C."/>
            <person name="Rogov P."/>
            <person name="Ross K."/>
            <person name="Ryan E."/>
            <person name="Settipalli S."/>
            <person name="Shea T."/>
            <person name="Sherpa N."/>
            <person name="Shi L."/>
            <person name="Shih D."/>
            <person name="Sparrow T."/>
            <person name="Spaulding J."/>
            <person name="Stalker J."/>
            <person name="Stange-Thomann N."/>
            <person name="Stavropoulos S."/>
            <person name="Stone C."/>
            <person name="Strader C."/>
            <person name="Tesfaye S."/>
            <person name="Thomson T."/>
            <person name="Thoulutsang Y."/>
            <person name="Thoulutsang D."/>
            <person name="Topham K."/>
            <person name="Topping I."/>
            <person name="Tsamla T."/>
            <person name="Vassiliev H."/>
            <person name="Vo A."/>
            <person name="Wangchuk T."/>
            <person name="Wangdi T."/>
            <person name="Weiand M."/>
            <person name="Wilkinson J."/>
            <person name="Wilson A."/>
            <person name="Yadav S."/>
            <person name="Young G."/>
            <person name="Yu Q."/>
            <person name="Zembek L."/>
            <person name="Zhong D."/>
            <person name="Zimmer A."/>
            <person name="Zwirko Z."/>
            <person name="Jaffe D.B."/>
            <person name="Alvarez P."/>
            <person name="Brockman W."/>
            <person name="Butler J."/>
            <person name="Chin C."/>
            <person name="Gnerre S."/>
            <person name="Grabherr M."/>
            <person name="Kleber M."/>
            <person name="Mauceli E."/>
            <person name="MacCallum I."/>
        </authorList>
    </citation>
    <scope>NUCLEOTIDE SEQUENCE [LARGE SCALE GENOMIC DNA]</scope>
    <source>
        <strain evidence="8">MSH-3 / Tucson 14011-0111.49</strain>
    </source>
</reference>
<dbReference type="FunFam" id="3.30.420.40:FF:000058">
    <property type="entry name" value="Putative actin-related protein 5"/>
    <property type="match status" value="1"/>
</dbReference>
<evidence type="ECO:0000256" key="3">
    <source>
        <dbReference type="ARBA" id="ARBA00022741"/>
    </source>
</evidence>
<dbReference type="CDD" id="cd13397">
    <property type="entry name" value="ASKHA_NBD_actin_Arp-T1-3"/>
    <property type="match status" value="1"/>
</dbReference>
<dbReference type="PRINTS" id="PR00190">
    <property type="entry name" value="ACTIN"/>
</dbReference>
<keyword evidence="4" id="KW-0067">ATP-binding</keyword>
<organism evidence="8">
    <name type="scientific">Drosophila persimilis</name>
    <name type="common">Fruit fly</name>
    <dbReference type="NCBI Taxonomy" id="7234"/>
    <lineage>
        <taxon>Eukaryota</taxon>
        <taxon>Metazoa</taxon>
        <taxon>Ecdysozoa</taxon>
        <taxon>Arthropoda</taxon>
        <taxon>Hexapoda</taxon>
        <taxon>Insecta</taxon>
        <taxon>Pterygota</taxon>
        <taxon>Neoptera</taxon>
        <taxon>Endopterygota</taxon>
        <taxon>Diptera</taxon>
        <taxon>Brachycera</taxon>
        <taxon>Muscomorpha</taxon>
        <taxon>Ephydroidea</taxon>
        <taxon>Drosophilidae</taxon>
        <taxon>Drosophila</taxon>
        <taxon>Sophophora</taxon>
    </lineage>
</organism>
<dbReference type="GO" id="GO:0005524">
    <property type="term" value="F:ATP binding"/>
    <property type="evidence" value="ECO:0007669"/>
    <property type="project" value="UniProtKB-KW"/>
</dbReference>
<evidence type="ECO:0000256" key="1">
    <source>
        <dbReference type="ARBA" id="ARBA00004245"/>
    </source>
</evidence>
<dbReference type="SUPFAM" id="SSF53067">
    <property type="entry name" value="Actin-like ATPase domain"/>
    <property type="match status" value="2"/>
</dbReference>
<dbReference type="STRING" id="7234.B4GU50"/>
<evidence type="ECO:0000256" key="2">
    <source>
        <dbReference type="ARBA" id="ARBA00022490"/>
    </source>
</evidence>
<dbReference type="Gene3D" id="3.30.420.40">
    <property type="match status" value="2"/>
</dbReference>
<dbReference type="OMA" id="EMFENIM"/>
<evidence type="ECO:0000256" key="4">
    <source>
        <dbReference type="ARBA" id="ARBA00022840"/>
    </source>
</evidence>
<evidence type="ECO:0000313" key="8">
    <source>
        <dbReference type="Proteomes" id="UP000008744"/>
    </source>
</evidence>